<accession>A0ABQ3II20</accession>
<dbReference type="InterPro" id="IPR026950">
    <property type="entry name" value="Caps_assemb_Wzi"/>
</dbReference>
<evidence type="ECO:0000313" key="2">
    <source>
        <dbReference type="Proteomes" id="UP000626370"/>
    </source>
</evidence>
<gene>
    <name evidence="1" type="ORF">GCM10011501_11040</name>
</gene>
<dbReference type="EMBL" id="BNAH01000004">
    <property type="protein sequence ID" value="GHE84240.1"/>
    <property type="molecule type" value="Genomic_DNA"/>
</dbReference>
<dbReference type="Pfam" id="PF14052">
    <property type="entry name" value="Caps_assemb_Wzi"/>
    <property type="match status" value="1"/>
</dbReference>
<dbReference type="RefSeq" id="WP_189377170.1">
    <property type="nucleotide sequence ID" value="NZ_BNAH01000004.1"/>
</dbReference>
<protein>
    <recommendedName>
        <fullName evidence="3">Capsule assembly Wzi family protein</fullName>
    </recommendedName>
</protein>
<proteinExistence type="predicted"/>
<comment type="caution">
    <text evidence="1">The sequence shown here is derived from an EMBL/GenBank/DDBJ whole genome shotgun (WGS) entry which is preliminary data.</text>
</comment>
<keyword evidence="2" id="KW-1185">Reference proteome</keyword>
<reference evidence="2" key="1">
    <citation type="journal article" date="2019" name="Int. J. Syst. Evol. Microbiol.">
        <title>The Global Catalogue of Microorganisms (GCM) 10K type strain sequencing project: providing services to taxonomists for standard genome sequencing and annotation.</title>
        <authorList>
            <consortium name="The Broad Institute Genomics Platform"/>
            <consortium name="The Broad Institute Genome Sequencing Center for Infectious Disease"/>
            <person name="Wu L."/>
            <person name="Ma J."/>
        </authorList>
    </citation>
    <scope>NUCLEOTIDE SEQUENCE [LARGE SCALE GENOMIC DNA]</scope>
    <source>
        <strain evidence="2">CGMCC 1.15922</strain>
    </source>
</reference>
<evidence type="ECO:0008006" key="3">
    <source>
        <dbReference type="Google" id="ProtNLM"/>
    </source>
</evidence>
<dbReference type="Gene3D" id="2.40.160.130">
    <property type="entry name" value="Capsule assembly protein Wzi"/>
    <property type="match status" value="1"/>
</dbReference>
<dbReference type="Proteomes" id="UP000626370">
    <property type="component" value="Unassembled WGS sequence"/>
</dbReference>
<evidence type="ECO:0000313" key="1">
    <source>
        <dbReference type="EMBL" id="GHE84240.1"/>
    </source>
</evidence>
<sequence>MLKKFIIITILVTSVVFSNKGVTNGVSPYLPLNIDPLIELEIARLVSIAKIPNVIKPYPIVTIVKALPLIEDSHPLLFRRLTAYIKRYKKSTANTHFAATLSKGFEKEKLIANKRGTNSDSLFQVSFANFYQANSYLIFNAGGSYIEGEGFNPHHSYVSFGYEYAQVDIGYREHWYSPTIMSAPLISTNAESMPSITVSNITPITDFNFKYELSFGKFKTMDGILYQGKRTSGKPGFLTMHLSAQPFSWWTIGANRILMFAGGQRSISGNDIWQAIIDPVNSDNCGSGETGCADSNQEVGNQIASITNKFDFSLYQMPISFMFELAGEDTKGHKNTQLGNVSLNFALFLPYLTQSTSLYVETANYDTHWYVHHIYDNAFRNSGNVMGHWWANEKNNKDISGASLASAKLNWDINGISHLEIQVKTIKIRTDDPLQQHRHKEIEFNYKHAYKAGFIGFTIGAGQDTLGDNFSRVAINYTW</sequence>
<dbReference type="InterPro" id="IPR038636">
    <property type="entry name" value="Wzi_sf"/>
</dbReference>
<name>A0ABQ3II20_9GAMM</name>
<organism evidence="1 2">
    <name type="scientific">Thalassotalea profundi</name>
    <dbReference type="NCBI Taxonomy" id="2036687"/>
    <lineage>
        <taxon>Bacteria</taxon>
        <taxon>Pseudomonadati</taxon>
        <taxon>Pseudomonadota</taxon>
        <taxon>Gammaproteobacteria</taxon>
        <taxon>Alteromonadales</taxon>
        <taxon>Colwelliaceae</taxon>
        <taxon>Thalassotalea</taxon>
    </lineage>
</organism>